<dbReference type="GO" id="GO:2000529">
    <property type="term" value="P:positive regulation of myeloid dendritic cell chemotaxis"/>
    <property type="evidence" value="ECO:0000266"/>
    <property type="project" value="RGD"/>
</dbReference>
<evidence type="ECO:0000313" key="17">
    <source>
        <dbReference type="EMBL" id="AAH86571.1"/>
    </source>
</evidence>
<evidence type="ECO:0000256" key="14">
    <source>
        <dbReference type="SAM" id="MobiDB-lite"/>
    </source>
</evidence>
<dbReference type="GO" id="GO:0038120">
    <property type="term" value="P:CCL21-activated CCR7 signaling pathway"/>
    <property type="evidence" value="ECO:0000266"/>
    <property type="project" value="RGD"/>
</dbReference>
<dbReference type="GO" id="GO:0002606">
    <property type="term" value="P:positive regulation of dendritic cell antigen processing and presentation"/>
    <property type="evidence" value="ECO:0000266"/>
    <property type="project" value="RGD"/>
</dbReference>
<dbReference type="Reactome" id="R-RNO-418594">
    <property type="pathway name" value="G alpha (i) signalling events"/>
</dbReference>
<feature type="domain" description="Chemokine interleukin-8-like" evidence="16">
    <location>
        <begin position="28"/>
        <end position="90"/>
    </location>
</feature>
<dbReference type="GO" id="GO:0050921">
    <property type="term" value="P:positive regulation of chemotaxis"/>
    <property type="evidence" value="ECO:0000266"/>
    <property type="project" value="RGD"/>
</dbReference>
<dbReference type="GO" id="GO:0010820">
    <property type="term" value="P:positive regulation of T cell chemotaxis"/>
    <property type="evidence" value="ECO:0000266"/>
    <property type="project" value="RGD"/>
</dbReference>
<dbReference type="RefSeq" id="NP_001008513.1">
    <property type="nucleotide sequence ID" value="NM_001008513.1"/>
</dbReference>
<dbReference type="GO" id="GO:0048469">
    <property type="term" value="P:cell maturation"/>
    <property type="evidence" value="ECO:0000266"/>
    <property type="project" value="RGD"/>
</dbReference>
<dbReference type="KEGG" id="rno:298006"/>
<dbReference type="GO" id="GO:2000669">
    <property type="term" value="P:negative regulation of dendritic cell apoptotic process"/>
    <property type="evidence" value="ECO:0000266"/>
    <property type="project" value="RGD"/>
</dbReference>
<dbReference type="InterPro" id="IPR001811">
    <property type="entry name" value="Chemokine_IL8-like_dom"/>
</dbReference>
<dbReference type="RGD" id="1311996">
    <property type="gene designation" value="Ccl21"/>
</dbReference>
<comment type="similarity">
    <text evidence="2">Belongs to the intercrine beta (chemokine CC) family.</text>
</comment>
<comment type="function">
    <text evidence="9">Inhibits hemopoiesis and stimulates chemotaxis. Chemotactic in vitro for thymocytes and activated T-cells, but not for B-cells, macrophages, or neutrophils. Potent mesangial cell chemoattractant. Shows preferential activity towards naive T-cells. May play a role in mediating homing of lymphocytes to secondary lymphoid organs.</text>
</comment>
<dbReference type="GO" id="GO:2000147">
    <property type="term" value="P:positive regulation of cell motility"/>
    <property type="evidence" value="ECO:0000266"/>
    <property type="project" value="RGD"/>
</dbReference>
<feature type="chain" id="PRO_5044728574" description="6Ckine" evidence="15">
    <location>
        <begin position="24"/>
        <end position="133"/>
    </location>
</feature>
<evidence type="ECO:0000256" key="1">
    <source>
        <dbReference type="ARBA" id="ARBA00004613"/>
    </source>
</evidence>
<dbReference type="GO" id="GO:0030838">
    <property type="term" value="P:positive regulation of actin filament polymerization"/>
    <property type="evidence" value="ECO:0000266"/>
    <property type="project" value="RGD"/>
</dbReference>
<evidence type="ECO:0000256" key="9">
    <source>
        <dbReference type="ARBA" id="ARBA00056494"/>
    </source>
</evidence>
<sequence length="133" mass="14659">MAQMLALSLLSLVLVLCVPWTQGSDGGGQDCCLRYSQKKIPYNIVRGYRKQEPSLGCPIPAILFAPRKQSQPELCANPEEAWVQKLMRRLDQPPAPGKQNCRKNRGTSKSGKKGRGSKGCKGTEQTDSKRVSQ</sequence>
<evidence type="ECO:0000256" key="12">
    <source>
        <dbReference type="ARBA" id="ARBA00077281"/>
    </source>
</evidence>
<dbReference type="PANTHER" id="PTHR12015">
    <property type="entry name" value="SMALL INDUCIBLE CYTOKINE A"/>
    <property type="match status" value="1"/>
</dbReference>
<dbReference type="Pfam" id="PF00048">
    <property type="entry name" value="IL8"/>
    <property type="match status" value="1"/>
</dbReference>
<dbReference type="PRO" id="PR:Q5RJN3"/>
<dbReference type="GO" id="GO:0090023">
    <property type="term" value="P:positive regulation of neutrophil chemotaxis"/>
    <property type="evidence" value="ECO:0000266"/>
    <property type="project" value="RGD"/>
</dbReference>
<dbReference type="OMA" id="CKRTEQP"/>
<keyword evidence="3" id="KW-0145">Chemotaxis</keyword>
<dbReference type="AlphaFoldDB" id="A6IIY7"/>
<dbReference type="GO" id="GO:0031295">
    <property type="term" value="P:T cell costimulation"/>
    <property type="evidence" value="ECO:0000266"/>
    <property type="project" value="RGD"/>
</dbReference>
<dbReference type="GO" id="GO:0006954">
    <property type="term" value="P:inflammatory response"/>
    <property type="evidence" value="ECO:0007669"/>
    <property type="project" value="UniProtKB-KW"/>
</dbReference>
<dbReference type="GO" id="GO:2000548">
    <property type="term" value="P:negative regulation of dendritic cell dendrite assembly"/>
    <property type="evidence" value="ECO:0000266"/>
    <property type="project" value="RGD"/>
</dbReference>
<dbReference type="GO" id="GO:0010560">
    <property type="term" value="P:positive regulation of glycoprotein biosynthetic process"/>
    <property type="evidence" value="ECO:0000266"/>
    <property type="project" value="RGD"/>
</dbReference>
<dbReference type="GO" id="GO:0051897">
    <property type="term" value="P:positive regulation of phosphatidylinositol 3-kinase/protein kinase B signal transduction"/>
    <property type="evidence" value="ECO:0000266"/>
    <property type="project" value="RGD"/>
</dbReference>
<dbReference type="EMBL" id="BC086571">
    <property type="protein sequence ID" value="AAH86571.1"/>
    <property type="molecule type" value="mRNA"/>
</dbReference>
<protein>
    <recommendedName>
        <fullName evidence="13">6Ckine</fullName>
    </recommendedName>
    <alternativeName>
        <fullName evidence="12">Beta-chemokine exodus-2</fullName>
    </alternativeName>
    <alternativeName>
        <fullName evidence="11">Thymus-derived chemotactic agent 4</fullName>
    </alternativeName>
</protein>
<keyword evidence="7" id="KW-1015">Disulfide bond</keyword>
<dbReference type="GO" id="GO:0141214">
    <property type="term" value="P:positive regulation of phospholipase C/protein kinase C signal transduction"/>
    <property type="evidence" value="ECO:0000266"/>
    <property type="project" value="RGD"/>
</dbReference>
<feature type="region of interest" description="Disordered" evidence="14">
    <location>
        <begin position="88"/>
        <end position="133"/>
    </location>
</feature>
<dbReference type="CTD" id="6366"/>
<reference evidence="18" key="3">
    <citation type="submission" date="2025-05" db="UniProtKB">
        <authorList>
            <consortium name="Ensembl"/>
        </authorList>
    </citation>
    <scope>IDENTIFICATION</scope>
    <source>
        <strain evidence="18">Brown Norway</strain>
    </source>
</reference>
<dbReference type="GO" id="GO:0005615">
    <property type="term" value="C:extracellular space"/>
    <property type="evidence" value="ECO:0007669"/>
    <property type="project" value="UniProtKB-KW"/>
</dbReference>
<dbReference type="GO" id="GO:0033630">
    <property type="term" value="P:positive regulation of cell adhesion mediated by integrin"/>
    <property type="evidence" value="ECO:0000266"/>
    <property type="project" value="RGD"/>
</dbReference>
<keyword evidence="4" id="KW-0202">Cytokine</keyword>
<feature type="signal peptide" evidence="15">
    <location>
        <begin position="1"/>
        <end position="23"/>
    </location>
</feature>
<evidence type="ECO:0000256" key="2">
    <source>
        <dbReference type="ARBA" id="ARBA00010868"/>
    </source>
</evidence>
<evidence type="ECO:0000256" key="7">
    <source>
        <dbReference type="ARBA" id="ARBA00023157"/>
    </source>
</evidence>
<dbReference type="GO" id="GO:0007186">
    <property type="term" value="P:G protein-coupled receptor signaling pathway"/>
    <property type="evidence" value="ECO:0000266"/>
    <property type="project" value="RGD"/>
</dbReference>
<evidence type="ECO:0000256" key="4">
    <source>
        <dbReference type="ARBA" id="ARBA00022514"/>
    </source>
</evidence>
<dbReference type="GO" id="GO:0031732">
    <property type="term" value="F:CCR7 chemokine receptor binding"/>
    <property type="evidence" value="ECO:0000266"/>
    <property type="project" value="RGD"/>
</dbReference>
<dbReference type="GO" id="GO:0001771">
    <property type="term" value="P:immunological synapse formation"/>
    <property type="evidence" value="ECO:0000266"/>
    <property type="project" value="RGD"/>
</dbReference>
<dbReference type="GO" id="GO:0043123">
    <property type="term" value="P:positive regulation of canonical NF-kappaB signal transduction"/>
    <property type="evidence" value="ECO:0000266"/>
    <property type="project" value="RGD"/>
</dbReference>
<organism evidence="17">
    <name type="scientific">Rattus norvegicus</name>
    <name type="common">Rat</name>
    <dbReference type="NCBI Taxonomy" id="10116"/>
    <lineage>
        <taxon>Eukaryota</taxon>
        <taxon>Metazoa</taxon>
        <taxon>Chordata</taxon>
        <taxon>Craniata</taxon>
        <taxon>Vertebrata</taxon>
        <taxon>Euteleostomi</taxon>
        <taxon>Mammalia</taxon>
        <taxon>Eutheria</taxon>
        <taxon>Euarchontoglires</taxon>
        <taxon>Glires</taxon>
        <taxon>Rodentia</taxon>
        <taxon>Myomorpha</taxon>
        <taxon>Muroidea</taxon>
        <taxon>Muridae</taxon>
        <taxon>Murinae</taxon>
        <taxon>Rattus</taxon>
    </lineage>
</organism>
<comment type="subcellular location">
    <subcellularLocation>
        <location evidence="1">Secreted</location>
    </subcellularLocation>
</comment>
<evidence type="ECO:0000313" key="20">
    <source>
        <dbReference type="RGD" id="1311996"/>
    </source>
</evidence>
<dbReference type="GO" id="GO:0050930">
    <property type="term" value="P:induction of positive chemotaxis"/>
    <property type="evidence" value="ECO:0000266"/>
    <property type="project" value="RGD"/>
</dbReference>
<dbReference type="InterPro" id="IPR036048">
    <property type="entry name" value="Interleukin_8-like_sf"/>
</dbReference>
<dbReference type="AGR" id="RGD:1311996"/>
<evidence type="ECO:0000256" key="15">
    <source>
        <dbReference type="SAM" id="SignalP"/>
    </source>
</evidence>
<comment type="subunit">
    <text evidence="10">Binds to CCR7 and to CXCR3. Interacts with PDPN; relocalizes PDPN to the basolateral membrane. Interacts with GPR174.</text>
</comment>
<dbReference type="eggNOG" id="ENOG502S8D1">
    <property type="taxonomic scope" value="Eukaryota"/>
</dbReference>
<dbReference type="GO" id="GO:0060326">
    <property type="term" value="P:cell chemotaxis"/>
    <property type="evidence" value="ECO:0000266"/>
    <property type="project" value="RGD"/>
</dbReference>
<evidence type="ECO:0000256" key="11">
    <source>
        <dbReference type="ARBA" id="ARBA00076576"/>
    </source>
</evidence>
<dbReference type="UCSC" id="RGD:1311996">
    <property type="organism name" value="rat"/>
</dbReference>
<dbReference type="SMR" id="A6IIY7"/>
<dbReference type="GO" id="GO:0046330">
    <property type="term" value="P:positive regulation of JNK cascade"/>
    <property type="evidence" value="ECO:0000266"/>
    <property type="project" value="RGD"/>
</dbReference>
<reference evidence="18 19" key="2">
    <citation type="journal article" date="2004" name="Nature">
        <title>Genome sequence of the Brown Norway rat yields insights into mammalian evolution.</title>
        <authorList>
            <consortium name="Rat Genome Sequencing Project Consortium"/>
            <person name="Gibbs R.A."/>
            <person name="Weinstock G.M."/>
            <person name="Metzker M.L."/>
            <person name="Muzny D.M."/>
            <person name="Sodergren E.J."/>
            <person name="Scherer S."/>
            <person name="Scott G."/>
            <person name="Steffen D."/>
            <person name="Worley K.C."/>
            <person name="Burch P.E."/>
            <person name="Okwuonu G."/>
            <person name="Hines S."/>
            <person name="Lewis L."/>
            <person name="Deramo C."/>
            <person name="Delgado O."/>
            <person name="Dugan-Rocha S."/>
            <person name="Miner G."/>
            <person name="Morgan M."/>
            <person name="Hawes A."/>
            <person name="Gill R."/>
            <person name="Holt R.A."/>
            <person name="Adams M.D."/>
            <person name="Amanatides P.G."/>
            <person name="Baden-Tillson H."/>
            <person name="Barnstead M."/>
            <person name="Chin S."/>
            <person name="Evans C.A."/>
            <person name="Ferriera S."/>
            <person name="Fosler C."/>
            <person name="Glodek A."/>
            <person name="Gu Z."/>
            <person name="Jennings D."/>
            <person name="Kraft C.L."/>
            <person name="Nguyen T."/>
            <person name="Pfannkoch C.M."/>
            <person name="Sitter C."/>
            <person name="Sutton G.G."/>
            <person name="Venter J.C."/>
            <person name="Woodage T."/>
            <person name="Smith D."/>
            <person name="Lee H.-M."/>
            <person name="Gustafson E."/>
            <person name="Cahill P."/>
            <person name="Kana A."/>
            <person name="Doucette-Stamm L."/>
            <person name="Weinstock K."/>
            <person name="Fechtel K."/>
            <person name="Weiss R.B."/>
            <person name="Dunn D.M."/>
            <person name="Green E.D."/>
            <person name="Blakesley R.W."/>
            <person name="Bouffard G.G."/>
            <person name="De Jong P.J."/>
            <person name="Osoegawa K."/>
            <person name="Zhu B."/>
            <person name="Marra M."/>
            <person name="Schein J."/>
            <person name="Bosdet I."/>
            <person name="Fjell C."/>
            <person name="Jones S."/>
            <person name="Krzywinski M."/>
            <person name="Mathewson C."/>
            <person name="Siddiqui A."/>
            <person name="Wye N."/>
            <person name="McPherson J."/>
            <person name="Zhao S."/>
            <person name="Fraser C.M."/>
            <person name="Shetty J."/>
            <person name="Shatsman S."/>
            <person name="Geer K."/>
            <person name="Chen Y."/>
            <person name="Abramzon S."/>
            <person name="Nierman W.C."/>
            <person name="Havlak P.H."/>
            <person name="Chen R."/>
            <person name="Durbin K.J."/>
            <person name="Egan A."/>
            <person name="Ren Y."/>
            <person name="Song X.-Z."/>
            <person name="Li B."/>
            <person name="Liu Y."/>
            <person name="Qin X."/>
            <person name="Cawley S."/>
            <person name="Cooney A.J."/>
            <person name="D'Souza L.M."/>
            <person name="Martin K."/>
            <person name="Wu J.Q."/>
            <person name="Gonzalez-Garay M.L."/>
            <person name="Jackson A.R."/>
            <person name="Kalafus K.J."/>
            <person name="McLeod M.P."/>
            <person name="Milosavljevic A."/>
            <person name="Virk D."/>
            <person name="Volkov A."/>
            <person name="Wheeler D.A."/>
            <person name="Zhang Z."/>
            <person name="Bailey J.A."/>
            <person name="Eichler E.E."/>
            <person name="Tuzun E."/>
            <person name="Birney E."/>
            <person name="Mongin E."/>
            <person name="Ureta-Vidal A."/>
            <person name="Woodwark C."/>
            <person name="Zdobnov E."/>
            <person name="Bork P."/>
            <person name="Suyama M."/>
            <person name="Torrents D."/>
            <person name="Alexandersson M."/>
            <person name="Trask B.J."/>
            <person name="Young J.M."/>
            <person name="Huang H."/>
            <person name="Wang H."/>
            <person name="Xing H."/>
            <person name="Daniels S."/>
            <person name="Gietzen D."/>
            <person name="Schmidt J."/>
            <person name="Stevens K."/>
            <person name="Vitt U."/>
            <person name="Wingrove J."/>
            <person name="Camara F."/>
            <person name="Mar Alba M."/>
            <person name="Abril J.F."/>
            <person name="Guigo R."/>
            <person name="Smit A."/>
            <person name="Dubchak I."/>
            <person name="Rubin E.M."/>
            <person name="Couronne O."/>
            <person name="Poliakov A."/>
            <person name="Huebner N."/>
            <person name="Ganten D."/>
            <person name="Goesele C."/>
            <person name="Hummel O."/>
            <person name="Kreitler T."/>
            <person name="Lee Y.-A."/>
            <person name="Monti J."/>
            <person name="Schulz H."/>
            <person name="Zimdahl H."/>
            <person name="Himmelbauer H."/>
            <person name="Lehrach H."/>
            <person name="Jacob H.J."/>
            <person name="Bromberg S."/>
            <person name="Gullings-Handley J."/>
            <person name="Jensen-Seaman M.I."/>
            <person name="Kwitek A.E."/>
            <person name="Lazar J."/>
            <person name="Pasko D."/>
            <person name="Tonellato P.J."/>
            <person name="Twigger S."/>
            <person name="Ponting C.P."/>
            <person name="Duarte J.M."/>
            <person name="Rice S."/>
            <person name="Goodstadt L."/>
            <person name="Beatson S.A."/>
            <person name="Emes R.D."/>
            <person name="Winter E.E."/>
            <person name="Webber C."/>
            <person name="Brandt P."/>
            <person name="Nyakatura G."/>
            <person name="Adetobi M."/>
            <person name="Chiaromonte F."/>
            <person name="Elnitski L."/>
            <person name="Eswara P."/>
            <person name="Hardison R.C."/>
            <person name="Hou M."/>
            <person name="Kolbe D."/>
            <person name="Makova K."/>
            <person name="Miller W."/>
            <person name="Nekrutenko A."/>
            <person name="Riemer C."/>
            <person name="Schwartz S."/>
            <person name="Taylor J."/>
            <person name="Yang S."/>
            <person name="Zhang Y."/>
            <person name="Lindpaintner K."/>
            <person name="Andrews T.D."/>
            <person name="Caccamo M."/>
            <person name="Clamp M."/>
            <person name="Clarke L."/>
            <person name="Curwen V."/>
            <person name="Durbin R.M."/>
            <person name="Eyras E."/>
            <person name="Searle S.M."/>
            <person name="Cooper G.M."/>
            <person name="Batzoglou S."/>
            <person name="Brudno M."/>
            <person name="Sidow A."/>
            <person name="Stone E.A."/>
            <person name="Payseur B.A."/>
            <person name="Bourque G."/>
            <person name="Lopez-Otin C."/>
            <person name="Puente X.S."/>
            <person name="Chakrabarti K."/>
            <person name="Chatterji S."/>
            <person name="Dewey C."/>
            <person name="Pachter L."/>
            <person name="Bray N."/>
            <person name="Yap V.B."/>
            <person name="Caspi A."/>
            <person name="Tesler G."/>
            <person name="Pevzner P.A."/>
            <person name="Haussler D."/>
            <person name="Roskin K.M."/>
            <person name="Baertsch R."/>
            <person name="Clawson H."/>
            <person name="Furey T.S."/>
            <person name="Hinrichs A.S."/>
            <person name="Karolchik D."/>
            <person name="Kent W.J."/>
            <person name="Rosenbloom K.R."/>
            <person name="Trumbower H."/>
            <person name="Weirauch M."/>
            <person name="Cooper D.N."/>
            <person name="Stenson P.D."/>
            <person name="Ma B."/>
            <person name="Brent M."/>
            <person name="Arumugam M."/>
            <person name="Shteynberg D."/>
            <person name="Copley R.R."/>
            <person name="Taylor M.S."/>
            <person name="Riethman H."/>
            <person name="Mudunuri U."/>
            <person name="Peterson J."/>
            <person name="Guyer M."/>
            <person name="Felsenfeld A."/>
            <person name="Old S."/>
            <person name="Mockrin S."/>
            <person name="Collins F.S."/>
        </authorList>
    </citation>
    <scope>NUCLEOTIDE SEQUENCE [LARGE SCALE GENOMIC DNA]</scope>
    <source>
        <strain evidence="18 19">Brown Norway</strain>
    </source>
</reference>
<dbReference type="InterPro" id="IPR039809">
    <property type="entry name" value="Chemokine_b/g/d"/>
</dbReference>
<dbReference type="GO" id="GO:0048260">
    <property type="term" value="P:positive regulation of receptor-mediated endocytosis"/>
    <property type="evidence" value="ECO:0000266"/>
    <property type="project" value="RGD"/>
</dbReference>
<dbReference type="GO" id="GO:0071380">
    <property type="term" value="P:cellular response to prostaglandin E stimulus"/>
    <property type="evidence" value="ECO:0000266"/>
    <property type="project" value="RGD"/>
</dbReference>
<dbReference type="SMART" id="SM00199">
    <property type="entry name" value="SCY"/>
    <property type="match status" value="1"/>
</dbReference>
<dbReference type="GO" id="GO:0051209">
    <property type="term" value="P:release of sequestered calcium ion into cytosol"/>
    <property type="evidence" value="ECO:0000266"/>
    <property type="project" value="RGD"/>
</dbReference>
<dbReference type="GO" id="GO:0042379">
    <property type="term" value="F:chemokine receptor binding"/>
    <property type="evidence" value="ECO:0000266"/>
    <property type="project" value="RGD"/>
</dbReference>
<evidence type="ECO:0000256" key="3">
    <source>
        <dbReference type="ARBA" id="ARBA00022500"/>
    </source>
</evidence>
<dbReference type="Gene3D" id="2.40.50.40">
    <property type="match status" value="1"/>
</dbReference>
<dbReference type="FunFam" id="2.40.50.40:FF:000024">
    <property type="entry name" value="C-C motif chemokine 21"/>
    <property type="match status" value="1"/>
</dbReference>
<dbReference type="GO" id="GO:0035759">
    <property type="term" value="P:mesangial cell-matrix adhesion"/>
    <property type="evidence" value="ECO:0000266"/>
    <property type="project" value="RGD"/>
</dbReference>
<dbReference type="PANTHER" id="PTHR12015:SF72">
    <property type="entry name" value="C-C MOTIF CHEMOKINE 21"/>
    <property type="match status" value="1"/>
</dbReference>
<dbReference type="GO" id="GO:0031274">
    <property type="term" value="P:positive regulation of pseudopodium assembly"/>
    <property type="evidence" value="ECO:0000266"/>
    <property type="project" value="RGD"/>
</dbReference>
<evidence type="ECO:0000256" key="5">
    <source>
        <dbReference type="ARBA" id="ARBA00022525"/>
    </source>
</evidence>
<evidence type="ECO:0000256" key="6">
    <source>
        <dbReference type="ARBA" id="ARBA00022729"/>
    </source>
</evidence>
<dbReference type="GeneID" id="298006"/>
<accession>A6IIY7</accession>
<dbReference type="GO" id="GO:0002407">
    <property type="term" value="P:dendritic cell chemotaxis"/>
    <property type="evidence" value="ECO:0000266"/>
    <property type="project" value="RGD"/>
</dbReference>
<reference evidence="17" key="1">
    <citation type="journal article" date="2004" name="Genome Res.">
        <title>The status, quality, and expansion of the NIH full-length cDNA project: the Mammalian Gene Collection (MGC).</title>
        <authorList>
            <consortium name="The MGC Project Team"/>
            <person name="Gerhard D.S."/>
            <person name="Wagner L."/>
            <person name="Feingold E.A."/>
            <person name="Shenmen C.M."/>
            <person name="Grouse L.H."/>
            <person name="Schuler G."/>
            <person name="Klein S.L."/>
            <person name="Old S."/>
            <person name="Rasooly R."/>
            <person name="Good P."/>
            <person name="Guyer M."/>
            <person name="Peck A.M."/>
            <person name="Derge J.G."/>
            <person name="Lipman D."/>
            <person name="Collins F.S."/>
            <person name="Jang W."/>
            <person name="Sherry S."/>
            <person name="Feolo M."/>
            <person name="Misquitta L."/>
            <person name="Lee E."/>
            <person name="Rotmistrovsky K."/>
            <person name="Greenhut S.F."/>
            <person name="Schaefer C.F."/>
            <person name="Buetow K."/>
            <person name="Bonner T.I."/>
            <person name="Haussler D."/>
            <person name="Kent J."/>
            <person name="Kiekhaus M."/>
            <person name="Furey T."/>
            <person name="Brent M."/>
            <person name="Prange C."/>
            <person name="Schreiber K."/>
            <person name="Shapiro N."/>
            <person name="Bhat N.K."/>
            <person name="Hopkins R.F."/>
            <person name="Hsie F."/>
            <person name="Driscoll T."/>
            <person name="Soares M.B."/>
            <person name="Casavant T.L."/>
            <person name="Scheetz T.E."/>
            <person name="Brown-stein M.J."/>
            <person name="Usdin T.B."/>
            <person name="Toshiyuki S."/>
            <person name="Carninci P."/>
            <person name="Piao Y."/>
            <person name="Dudekula D.B."/>
            <person name="Ko M.S."/>
            <person name="Kawakami K."/>
            <person name="Suzuki Y."/>
            <person name="Sugano S."/>
            <person name="Gruber C.E."/>
            <person name="Smith M.R."/>
            <person name="Simmons B."/>
            <person name="Moore T."/>
            <person name="Waterman R."/>
            <person name="Johnson S.L."/>
            <person name="Ruan Y."/>
            <person name="Wei C.L."/>
            <person name="Mathavan S."/>
            <person name="Gunaratne P.H."/>
            <person name="Wu J."/>
            <person name="Garcia A.M."/>
            <person name="Hulyk S.W."/>
            <person name="Fuh E."/>
            <person name="Yuan Y."/>
            <person name="Sneed A."/>
            <person name="Kowis C."/>
            <person name="Hodgson A."/>
            <person name="Muzny D.M."/>
            <person name="McPherson J."/>
            <person name="Gibbs R.A."/>
            <person name="Fahey J."/>
            <person name="Helton E."/>
            <person name="Ketteman M."/>
            <person name="Madan A."/>
            <person name="Rodrigues S."/>
            <person name="Sanchez A."/>
            <person name="Whiting M."/>
            <person name="Madari A."/>
            <person name="Young A.C."/>
            <person name="Wetherby K.D."/>
            <person name="Granite S.J."/>
            <person name="Kwong P.N."/>
            <person name="Brinkley C.P."/>
            <person name="Pearson R.L."/>
            <person name="Bouffard G.G."/>
            <person name="Blakesly R.W."/>
            <person name="Green E.D."/>
            <person name="Dickson M.C."/>
            <person name="Rodriguez A.C."/>
            <person name="Grimwood J."/>
            <person name="Schmutz J."/>
            <person name="Myers R.M."/>
            <person name="Butterfield Y.S."/>
            <person name="Griffith M."/>
            <person name="Griffith O.L."/>
            <person name="Krzywinski M.I."/>
            <person name="Liao N."/>
            <person name="Morin R."/>
            <person name="Morrin R."/>
            <person name="Palmquist D."/>
            <person name="Petrescu A.S."/>
            <person name="Skalska U."/>
            <person name="Smailus D.E."/>
            <person name="Stott J.M."/>
            <person name="Schnerch A."/>
            <person name="Schein J.E."/>
            <person name="Jones S.J."/>
            <person name="Holt R.A."/>
            <person name="Baross A."/>
            <person name="Marra M.A."/>
            <person name="Clifton S."/>
            <person name="Makowski K.A."/>
            <person name="Bosak S."/>
            <person name="Malek J."/>
        </authorList>
    </citation>
    <scope>NUCLEOTIDE SEQUENCE [LARGE SCALE MRNA]</scope>
    <source>
        <tissue evidence="17">Ovary</tissue>
    </source>
</reference>
<evidence type="ECO:0000256" key="13">
    <source>
        <dbReference type="ARBA" id="ARBA00078173"/>
    </source>
</evidence>
<dbReference type="GO" id="GO:0097026">
    <property type="term" value="P:dendritic cell dendrite assembly"/>
    <property type="evidence" value="ECO:0000266"/>
    <property type="project" value="RGD"/>
</dbReference>
<dbReference type="Bgee" id="ENSRNOG00000034290">
    <property type="expression patterns" value="Expressed in spleen and 19 other cell types or tissues"/>
</dbReference>
<dbReference type="GO" id="GO:0070374">
    <property type="term" value="P:positive regulation of ERK1 and ERK2 cascade"/>
    <property type="evidence" value="ECO:0000266"/>
    <property type="project" value="RGD"/>
</dbReference>
<dbReference type="GO" id="GO:0008009">
    <property type="term" value="F:chemokine activity"/>
    <property type="evidence" value="ECO:0000266"/>
    <property type="project" value="RGD"/>
</dbReference>
<dbReference type="GO" id="GO:1903237">
    <property type="term" value="P:negative regulation of leukocyte tethering or rolling"/>
    <property type="evidence" value="ECO:0000266"/>
    <property type="project" value="RGD"/>
</dbReference>
<dbReference type="SUPFAM" id="SSF54117">
    <property type="entry name" value="Interleukin 8-like chemokines"/>
    <property type="match status" value="1"/>
</dbReference>
<evidence type="ECO:0000256" key="10">
    <source>
        <dbReference type="ARBA" id="ARBA00064618"/>
    </source>
</evidence>
<dbReference type="GO" id="GO:0001768">
    <property type="term" value="P:establishment of T cell polarity"/>
    <property type="evidence" value="ECO:0000266"/>
    <property type="project" value="RGD"/>
</dbReference>
<dbReference type="OrthoDB" id="9445745at2759"/>
<dbReference type="Proteomes" id="UP000002494">
    <property type="component" value="Chromosome 5"/>
</dbReference>
<dbReference type="STRING" id="10116.ENSRNOP00000023951"/>
<dbReference type="GO" id="GO:0038116">
    <property type="term" value="P:chemokine (C-C motif) ligand 21 signaling pathway"/>
    <property type="evidence" value="ECO:0000266"/>
    <property type="project" value="RGD"/>
</dbReference>
<dbReference type="Ensembl" id="ENSRNOT00000023951.8">
    <property type="protein sequence ID" value="ENSRNOP00000023951.4"/>
    <property type="gene ID" value="ENSRNOG00000034290.6"/>
</dbReference>
<evidence type="ECO:0000259" key="16">
    <source>
        <dbReference type="SMART" id="SM00199"/>
    </source>
</evidence>
<dbReference type="GO" id="GO:0051491">
    <property type="term" value="P:positive regulation of filopodium assembly"/>
    <property type="evidence" value="ECO:0000266"/>
    <property type="project" value="RGD"/>
</dbReference>
<dbReference type="Reactome" id="R-RNO-380108">
    <property type="pathway name" value="Chemokine receptors bind chemokines"/>
</dbReference>
<dbReference type="GO" id="GO:1990869">
    <property type="term" value="P:cellular response to chemokine"/>
    <property type="evidence" value="ECO:0000266"/>
    <property type="project" value="RGD"/>
</dbReference>
<proteinExistence type="evidence at transcript level"/>
<evidence type="ECO:0000313" key="19">
    <source>
        <dbReference type="Proteomes" id="UP000002494"/>
    </source>
</evidence>
<name>A6IIY7_RAT</name>
<keyword evidence="5" id="KW-0964">Secreted</keyword>
<dbReference type="GO" id="GO:0048535">
    <property type="term" value="P:lymph node development"/>
    <property type="evidence" value="ECO:0000266"/>
    <property type="project" value="RGD"/>
</dbReference>
<dbReference type="GO" id="GO:0031529">
    <property type="term" value="P:ruffle organization"/>
    <property type="evidence" value="ECO:0000266"/>
    <property type="project" value="RGD"/>
</dbReference>
<feature type="compositionally biased region" description="Basic and acidic residues" evidence="14">
    <location>
        <begin position="124"/>
        <end position="133"/>
    </location>
</feature>
<dbReference type="HOGENOM" id="CLU_141716_3_2_1"/>
<dbReference type="GO" id="GO:0061844">
    <property type="term" value="P:antimicrobial humoral immune response mediated by antimicrobial peptide"/>
    <property type="evidence" value="ECO:0000266"/>
    <property type="project" value="RGD"/>
</dbReference>
<keyword evidence="8" id="KW-0395">Inflammatory response</keyword>
<evidence type="ECO:0000313" key="18">
    <source>
        <dbReference type="Ensembl" id="ENSRNOP00000023951.4"/>
    </source>
</evidence>
<keyword evidence="19" id="KW-1185">Reference proteome</keyword>
<dbReference type="PaxDb" id="10116-ENSRNOP00000023951"/>
<accession>Q5RJN3</accession>
<keyword evidence="6 15" id="KW-0732">Signal</keyword>
<gene>
    <name evidence="18 20" type="primary">Ccl21</name>
    <name evidence="17" type="synonym">Ccl21b</name>
</gene>
<dbReference type="GO" id="GO:2000406">
    <property type="term" value="P:positive regulation of T cell migration"/>
    <property type="evidence" value="ECO:0000266"/>
    <property type="project" value="RGD"/>
</dbReference>
<evidence type="ECO:0000256" key="8">
    <source>
        <dbReference type="ARBA" id="ARBA00023198"/>
    </source>
</evidence>
<dbReference type="GO" id="GO:0001954">
    <property type="term" value="P:positive regulation of cell-matrix adhesion"/>
    <property type="evidence" value="ECO:0000266"/>
    <property type="project" value="RGD"/>
</dbReference>
<dbReference type="GeneTree" id="ENSGT01130000278316"/>
<feature type="compositionally biased region" description="Basic residues" evidence="14">
    <location>
        <begin position="100"/>
        <end position="118"/>
    </location>
</feature>